<proteinExistence type="predicted"/>
<dbReference type="PRINTS" id="PR00455">
    <property type="entry name" value="HTHTETR"/>
</dbReference>
<sequence length="401" mass="42571">MVRLTRAQQQERTRAAVLAAAKAEFTERGYAAAKVDEIAERAELTRGAVYSNFPSKRALYLAVLVDMVERAAAAEHSDSAKRSGTTEQNAIAESGTTSTVPQPPAPSEGSIADALGAFARTWLERMPLADGTPSFGQAHLRSPAGVLDDEPIRDAFGQVTHLEALLLALALESHAPADAPFVRQVRRAQLVLRLLEGPGASADPALGFGDPFDIVQACAHLGGLALADTWNPPHLPYVPPARACRDRWSPPQELQDLITHRPVGFAEDGVITLLGTNRLKAAEEAVRAARTGDRITVVVTTADPAETGRLVQLRAGDFARCLRRVFEPGAWPRLRLVLDERGLLASAVGVPDADDATEYAVRVQHGTIVTRAQGPGAAHGAATFDLTTADVSHTTPDGAAP</sequence>
<feature type="domain" description="HTH tetR-type" evidence="4">
    <location>
        <begin position="11"/>
        <end position="71"/>
    </location>
</feature>
<organism evidence="5">
    <name type="scientific">Streptomyces atratus</name>
    <dbReference type="NCBI Taxonomy" id="1893"/>
    <lineage>
        <taxon>Bacteria</taxon>
        <taxon>Bacillati</taxon>
        <taxon>Actinomycetota</taxon>
        <taxon>Actinomycetes</taxon>
        <taxon>Kitasatosporales</taxon>
        <taxon>Streptomycetaceae</taxon>
        <taxon>Streptomyces</taxon>
    </lineage>
</organism>
<evidence type="ECO:0000259" key="4">
    <source>
        <dbReference type="PROSITE" id="PS50977"/>
    </source>
</evidence>
<dbReference type="KEGG" id="sata:C5746_05290"/>
<dbReference type="Pfam" id="PF00440">
    <property type="entry name" value="TetR_N"/>
    <property type="match status" value="1"/>
</dbReference>
<dbReference type="GeneID" id="95517936"/>
<dbReference type="PROSITE" id="PS50977">
    <property type="entry name" value="HTH_TETR_2"/>
    <property type="match status" value="1"/>
</dbReference>
<evidence type="ECO:0000256" key="2">
    <source>
        <dbReference type="PROSITE-ProRule" id="PRU00335"/>
    </source>
</evidence>
<dbReference type="RefSeq" id="WP_114243108.1">
    <property type="nucleotide sequence ID" value="NZ_CP027306.1"/>
</dbReference>
<evidence type="ECO:0000313" key="5">
    <source>
        <dbReference type="EMBL" id="ASX95221.1"/>
    </source>
</evidence>
<dbReference type="InterPro" id="IPR001647">
    <property type="entry name" value="HTH_TetR"/>
</dbReference>
<dbReference type="PANTHER" id="PTHR30328:SF54">
    <property type="entry name" value="HTH-TYPE TRANSCRIPTIONAL REPRESSOR SCO4008"/>
    <property type="match status" value="1"/>
</dbReference>
<evidence type="ECO:0000313" key="6">
    <source>
        <dbReference type="EMBL" id="AXE76445.1"/>
    </source>
</evidence>
<dbReference type="InterPro" id="IPR009057">
    <property type="entry name" value="Homeodomain-like_sf"/>
</dbReference>
<evidence type="ECO:0000313" key="7">
    <source>
        <dbReference type="Proteomes" id="UP000252698"/>
    </source>
</evidence>
<evidence type="ECO:0000256" key="3">
    <source>
        <dbReference type="SAM" id="MobiDB-lite"/>
    </source>
</evidence>
<dbReference type="EMBL" id="KY173348">
    <property type="protein sequence ID" value="ASX95221.1"/>
    <property type="molecule type" value="Genomic_DNA"/>
</dbReference>
<reference evidence="6 7" key="2">
    <citation type="journal article" date="2018" name="Front. Microbiol.">
        <title>Genome Sequencing of Streptomyces atratus SCSIOZH16 and Activation Production of Nocardamine via Metabolic Engineering.</title>
        <authorList>
            <person name="Li Y."/>
            <person name="Zhang C."/>
            <person name="Liu C."/>
            <person name="Ju J."/>
            <person name="Ma J."/>
        </authorList>
    </citation>
    <scope>NUCLEOTIDE SEQUENCE [LARGE SCALE GENOMIC DNA]</scope>
    <source>
        <strain evidence="6 7">SCSIO_ZH16</strain>
    </source>
</reference>
<feature type="compositionally biased region" description="Polar residues" evidence="3">
    <location>
        <begin position="82"/>
        <end position="100"/>
    </location>
</feature>
<dbReference type="Gene3D" id="1.10.357.10">
    <property type="entry name" value="Tetracycline Repressor, domain 2"/>
    <property type="match status" value="1"/>
</dbReference>
<dbReference type="AlphaFoldDB" id="A0A286MYQ5"/>
<feature type="region of interest" description="Disordered" evidence="3">
    <location>
        <begin position="74"/>
        <end position="110"/>
    </location>
</feature>
<dbReference type="Proteomes" id="UP000252698">
    <property type="component" value="Chromosome"/>
</dbReference>
<dbReference type="PANTHER" id="PTHR30328">
    <property type="entry name" value="TRANSCRIPTIONAL REPRESSOR"/>
    <property type="match status" value="1"/>
</dbReference>
<dbReference type="InterPro" id="IPR050109">
    <property type="entry name" value="HTH-type_TetR-like_transc_reg"/>
</dbReference>
<name>A0A286MYQ5_STRAR</name>
<dbReference type="GO" id="GO:0006355">
    <property type="term" value="P:regulation of DNA-templated transcription"/>
    <property type="evidence" value="ECO:0007669"/>
    <property type="project" value="UniProtKB-ARBA"/>
</dbReference>
<feature type="DNA-binding region" description="H-T-H motif" evidence="2">
    <location>
        <begin position="34"/>
        <end position="53"/>
    </location>
</feature>
<reference evidence="5" key="1">
    <citation type="journal article" date="2017" name="Nat. Commun.">
        <title>Biosynthesis of ilamycins featuring unusual building blocks and engineered production of enhanced anti-tuberculosis agents.</title>
        <authorList>
            <person name="Ma J."/>
            <person name="Huang H."/>
            <person name="Xie Y."/>
            <person name="Liu Z."/>
            <person name="Zhao J."/>
            <person name="Zhang C."/>
            <person name="Jia Y."/>
            <person name="Zhang Y."/>
            <person name="Zhang H."/>
            <person name="Zhang T."/>
            <person name="Ju J."/>
        </authorList>
    </citation>
    <scope>NUCLEOTIDE SEQUENCE</scope>
    <source>
        <strain evidence="5">SCSIO ZH16</strain>
    </source>
</reference>
<keyword evidence="1 2" id="KW-0238">DNA-binding</keyword>
<gene>
    <name evidence="6" type="ORF">C5746_05290</name>
</gene>
<dbReference type="GO" id="GO:0003677">
    <property type="term" value="F:DNA binding"/>
    <property type="evidence" value="ECO:0007669"/>
    <property type="project" value="UniProtKB-UniRule"/>
</dbReference>
<dbReference type="SUPFAM" id="SSF46689">
    <property type="entry name" value="Homeodomain-like"/>
    <property type="match status" value="1"/>
</dbReference>
<protein>
    <submittedName>
        <fullName evidence="5">TetR family transcriptional regulator</fullName>
    </submittedName>
</protein>
<accession>A0A286MYQ5</accession>
<evidence type="ECO:0000256" key="1">
    <source>
        <dbReference type="ARBA" id="ARBA00023125"/>
    </source>
</evidence>
<dbReference type="EMBL" id="CP027306">
    <property type="protein sequence ID" value="AXE76445.1"/>
    <property type="molecule type" value="Genomic_DNA"/>
</dbReference>